<dbReference type="Proteomes" id="UP000011704">
    <property type="component" value="Unassembled WGS sequence"/>
</dbReference>
<feature type="domain" description="Response regulatory" evidence="2">
    <location>
        <begin position="35"/>
        <end position="151"/>
    </location>
</feature>
<gene>
    <name evidence="3" type="ORF">NITGR_1050031</name>
</gene>
<keyword evidence="1" id="KW-0597">Phosphoprotein</keyword>
<dbReference type="OrthoDB" id="9802066at2"/>
<evidence type="ECO:0000313" key="3">
    <source>
        <dbReference type="EMBL" id="CCQ89468.1"/>
    </source>
</evidence>
<keyword evidence="4" id="KW-1185">Reference proteome</keyword>
<dbReference type="Pfam" id="PF00072">
    <property type="entry name" value="Response_reg"/>
    <property type="match status" value="1"/>
</dbReference>
<dbReference type="Gene3D" id="1.10.3210.10">
    <property type="entry name" value="Hypothetical protein af1432"/>
    <property type="match status" value="1"/>
</dbReference>
<dbReference type="Pfam" id="PF13487">
    <property type="entry name" value="HD_5"/>
    <property type="match status" value="1"/>
</dbReference>
<dbReference type="AlphaFoldDB" id="M1YG78"/>
<dbReference type="InterPro" id="IPR001789">
    <property type="entry name" value="Sig_transdc_resp-reg_receiver"/>
</dbReference>
<dbReference type="InParanoid" id="M1YG78"/>
<dbReference type="GO" id="GO:0000160">
    <property type="term" value="P:phosphorelay signal transduction system"/>
    <property type="evidence" value="ECO:0007669"/>
    <property type="project" value="InterPro"/>
</dbReference>
<proteinExistence type="predicted"/>
<dbReference type="InterPro" id="IPR052020">
    <property type="entry name" value="Cyclic_di-GMP/3'3'-cGAMP_PDE"/>
</dbReference>
<organism evidence="3 4">
    <name type="scientific">Nitrospina gracilis (strain 3/211)</name>
    <dbReference type="NCBI Taxonomy" id="1266370"/>
    <lineage>
        <taxon>Bacteria</taxon>
        <taxon>Pseudomonadati</taxon>
        <taxon>Nitrospinota/Tectimicrobiota group</taxon>
        <taxon>Nitrospinota</taxon>
        <taxon>Nitrospinia</taxon>
        <taxon>Nitrospinales</taxon>
        <taxon>Nitrospinaceae</taxon>
        <taxon>Nitrospina</taxon>
    </lineage>
</organism>
<dbReference type="PROSITE" id="PS50110">
    <property type="entry name" value="RESPONSE_REGULATORY"/>
    <property type="match status" value="1"/>
</dbReference>
<dbReference type="EMBL" id="CAQJ01000008">
    <property type="protein sequence ID" value="CCQ89468.1"/>
    <property type="molecule type" value="Genomic_DNA"/>
</dbReference>
<evidence type="ECO:0000259" key="2">
    <source>
        <dbReference type="PROSITE" id="PS50110"/>
    </source>
</evidence>
<dbReference type="InterPro" id="IPR011006">
    <property type="entry name" value="CheY-like_superfamily"/>
</dbReference>
<protein>
    <recommendedName>
        <fullName evidence="2">Response regulatory domain-containing protein</fullName>
    </recommendedName>
</protein>
<comment type="caution">
    <text evidence="3">The sequence shown here is derived from an EMBL/GenBank/DDBJ whole genome shotgun (WGS) entry which is preliminary data.</text>
</comment>
<dbReference type="STRING" id="1266370.NITGR_1050031"/>
<evidence type="ECO:0000313" key="4">
    <source>
        <dbReference type="Proteomes" id="UP000011704"/>
    </source>
</evidence>
<dbReference type="PANTHER" id="PTHR45228:SF1">
    <property type="entry name" value="CYCLIC DI-GMP PHOSPHODIESTERASE TM_0186"/>
    <property type="match status" value="1"/>
</dbReference>
<accession>M1YG78</accession>
<dbReference type="CDD" id="cd19920">
    <property type="entry name" value="REC_PA4781-like"/>
    <property type="match status" value="1"/>
</dbReference>
<sequence>MFNDVSLRMLHHRGGACGLKEGQMTDYKAGDNSWVVLLVDDQPANLEILRGTLQEEGYELAFAATGEDAMEIVPELKPDLILLDVMMPGIDGFETCRRLKKTETGKSIPVVFVTARSETTDLMEGFDAGGIDYITKPFQHEEVRARVRSHMELVTLRRTLEKQVQHTQELLEQTLTGSLNIFHQVLAGFDPNLFNHAARLRQLVRECGPALGFNDTTTLEIAAMFLPLGLVTLPPDTIARYRENGHLSPVEKNMLIRVPETGARLLERIPHLKKISKIVHFHQKGYDGSGFPEEGPQREGLPLESRMLKLLSDFVFEELNGLEGSRAVERLEAKSKLYDPFLMAKFRVFIDQQEQILEQTPKVEKSITFQELKTGLVLADKIENKEGMILLNPGQTITELHMMLLKNHKEFVGIKEPILVLED</sequence>
<evidence type="ECO:0000256" key="1">
    <source>
        <dbReference type="PROSITE-ProRule" id="PRU00169"/>
    </source>
</evidence>
<reference evidence="3 4" key="1">
    <citation type="journal article" date="2013" name="Front. Microbiol.">
        <title>The genome of Nitrospina gracilis illuminates the metabolism and evolution of the major marine nitrite oxidizer.</title>
        <authorList>
            <person name="Luecker S."/>
            <person name="Nowka B."/>
            <person name="Rattei T."/>
            <person name="Spieck E."/>
            <person name="and Daims H."/>
        </authorList>
    </citation>
    <scope>NUCLEOTIDE SEQUENCE [LARGE SCALE GENOMIC DNA]</scope>
    <source>
        <strain evidence="3 4">3/211</strain>
    </source>
</reference>
<dbReference type="FunCoup" id="M1YG78">
    <property type="interactions" value="6"/>
</dbReference>
<dbReference type="SMART" id="SM00448">
    <property type="entry name" value="REC"/>
    <property type="match status" value="1"/>
</dbReference>
<name>M1YG78_NITG3</name>
<feature type="modified residue" description="4-aspartylphosphate" evidence="1">
    <location>
        <position position="84"/>
    </location>
</feature>
<dbReference type="Gene3D" id="3.40.50.2300">
    <property type="match status" value="1"/>
</dbReference>
<dbReference type="SUPFAM" id="SSF52172">
    <property type="entry name" value="CheY-like"/>
    <property type="match status" value="1"/>
</dbReference>
<dbReference type="PANTHER" id="PTHR45228">
    <property type="entry name" value="CYCLIC DI-GMP PHOSPHODIESTERASE TM_0186-RELATED"/>
    <property type="match status" value="1"/>
</dbReference>
<dbReference type="HOGENOM" id="CLU_000445_92_10_0"/>